<feature type="chain" id="PRO_5026848790" evidence="1">
    <location>
        <begin position="26"/>
        <end position="187"/>
    </location>
</feature>
<evidence type="ECO:0000313" key="2">
    <source>
        <dbReference type="EMBL" id="CAC5421361.1"/>
    </source>
</evidence>
<dbReference type="Proteomes" id="UP000507470">
    <property type="component" value="Unassembled WGS sequence"/>
</dbReference>
<dbReference type="AlphaFoldDB" id="A0A6J8EQJ1"/>
<reference evidence="2 3" key="1">
    <citation type="submission" date="2020-06" db="EMBL/GenBank/DDBJ databases">
        <authorList>
            <person name="Li R."/>
            <person name="Bekaert M."/>
        </authorList>
    </citation>
    <scope>NUCLEOTIDE SEQUENCE [LARGE SCALE GENOMIC DNA]</scope>
    <source>
        <strain evidence="3">wild</strain>
    </source>
</reference>
<protein>
    <submittedName>
        <fullName evidence="2">Uncharacterized protein</fullName>
    </submittedName>
</protein>
<keyword evidence="1" id="KW-0732">Signal</keyword>
<sequence>MSIPNFVSVILIFCFTLSTFPTINGEPVNCETQNKTACCNYVECSYINCTNATDENVTHEGCHAKVNITKLDGVCKKNTVETICSGPDAANKCSLVGNETACCNTTINPGCAWLGACANTSVQLGACYNATDLPKLCNKYTDSCKFDFNFIFKVKGNRPQMKALHRVDFISHKDLEMLKGGNSKKRY</sequence>
<accession>A0A6J8EQJ1</accession>
<evidence type="ECO:0000313" key="3">
    <source>
        <dbReference type="Proteomes" id="UP000507470"/>
    </source>
</evidence>
<keyword evidence="3" id="KW-1185">Reference proteome</keyword>
<dbReference type="EMBL" id="CACVKT020009348">
    <property type="protein sequence ID" value="CAC5421361.1"/>
    <property type="molecule type" value="Genomic_DNA"/>
</dbReference>
<name>A0A6J8EQJ1_MYTCO</name>
<evidence type="ECO:0000256" key="1">
    <source>
        <dbReference type="SAM" id="SignalP"/>
    </source>
</evidence>
<organism evidence="2 3">
    <name type="scientific">Mytilus coruscus</name>
    <name type="common">Sea mussel</name>
    <dbReference type="NCBI Taxonomy" id="42192"/>
    <lineage>
        <taxon>Eukaryota</taxon>
        <taxon>Metazoa</taxon>
        <taxon>Spiralia</taxon>
        <taxon>Lophotrochozoa</taxon>
        <taxon>Mollusca</taxon>
        <taxon>Bivalvia</taxon>
        <taxon>Autobranchia</taxon>
        <taxon>Pteriomorphia</taxon>
        <taxon>Mytilida</taxon>
        <taxon>Mytiloidea</taxon>
        <taxon>Mytilidae</taxon>
        <taxon>Mytilinae</taxon>
        <taxon>Mytilus</taxon>
    </lineage>
</organism>
<gene>
    <name evidence="2" type="ORF">MCOR_53495</name>
</gene>
<feature type="signal peptide" evidence="1">
    <location>
        <begin position="1"/>
        <end position="25"/>
    </location>
</feature>
<proteinExistence type="predicted"/>